<feature type="transmembrane region" description="Helical" evidence="1">
    <location>
        <begin position="495"/>
        <end position="513"/>
    </location>
</feature>
<feature type="transmembrane region" description="Helical" evidence="1">
    <location>
        <begin position="341"/>
        <end position="361"/>
    </location>
</feature>
<sequence>MNHFVSFFKEDWQFFNYKLIKTLNGFLYFLRKLPGIKKFISERVYSAYDLKNVLGIFLTVLKVSTSFFMKIVIFVAVALLQIFLMNFFKGSQSANLFSQINQPMLAQSAFLWFVFVVLILGFYNHFSVTLNKTAIDFYTEFSLSRHRFILGQKFIELFKNTCFYFFAGLLYSLIASNLSLALILPLSYLAGNFWLFIFCRWLYMFNHSKATRRWIGGIATGLFLMLLFSLYYFGLVAPLTKLYTSWLSLPIWLVLAFWGMKAAWTYPKQTAFIDKIIIQSLSFYDALTTQKPEQDQYIGQGLKMQKQLQVNKDQQVDKLVGTEYLNALLFSRYRQVFNKKIRYLFISFTLLVISLIGLRLANIRGYISETETIQLLPLLFILMYFLSFGKQVVQMLFVNCDSSMLYYPFYREQRTILSGFVYRLRQIFKYNSLVVLGIFLLFLLLQILNDFYLSWQFFGTLLLLLVALSFLFSFHELFIYYLLQPFTVDMTVKNPLYKVITWIFYFFAYMNTYVKFTGFFYVICVSILSIVYVAIGLLIIYHKAPKTFKIK</sequence>
<dbReference type="Proteomes" id="UP000305511">
    <property type="component" value="Unassembled WGS sequence"/>
</dbReference>
<dbReference type="RefSeq" id="WP_002394776.1">
    <property type="nucleotide sequence ID" value="NZ_CP195313.1"/>
</dbReference>
<feature type="transmembrane region" description="Helical" evidence="1">
    <location>
        <begin position="246"/>
        <end position="266"/>
    </location>
</feature>
<feature type="transmembrane region" description="Helical" evidence="1">
    <location>
        <begin position="381"/>
        <end position="407"/>
    </location>
</feature>
<gene>
    <name evidence="2" type="ORF">EY666_02755</name>
</gene>
<feature type="transmembrane region" description="Helical" evidence="1">
    <location>
        <begin position="180"/>
        <end position="202"/>
    </location>
</feature>
<dbReference type="AlphaFoldDB" id="A0A4U3MMB5"/>
<name>A0A4U3MMB5_ENTFL</name>
<feature type="transmembrane region" description="Helical" evidence="1">
    <location>
        <begin position="214"/>
        <end position="234"/>
    </location>
</feature>
<protein>
    <submittedName>
        <fullName evidence="2">Uncharacterized protein</fullName>
    </submittedName>
</protein>
<proteinExistence type="predicted"/>
<feature type="transmembrane region" description="Helical" evidence="1">
    <location>
        <begin position="460"/>
        <end position="483"/>
    </location>
</feature>
<comment type="caution">
    <text evidence="2">The sequence shown here is derived from an EMBL/GenBank/DDBJ whole genome shotgun (WGS) entry which is preliminary data.</text>
</comment>
<accession>A0A4U3MMB5</accession>
<dbReference type="EMBL" id="SIYF01000059">
    <property type="protein sequence ID" value="TKK90695.1"/>
    <property type="molecule type" value="Genomic_DNA"/>
</dbReference>
<keyword evidence="1" id="KW-0472">Membrane</keyword>
<feature type="transmembrane region" description="Helical" evidence="1">
    <location>
        <begin position="519"/>
        <end position="541"/>
    </location>
</feature>
<evidence type="ECO:0000313" key="2">
    <source>
        <dbReference type="EMBL" id="TKK90695.1"/>
    </source>
</evidence>
<feature type="transmembrane region" description="Helical" evidence="1">
    <location>
        <begin position="428"/>
        <end position="448"/>
    </location>
</feature>
<keyword evidence="1" id="KW-1133">Transmembrane helix</keyword>
<evidence type="ECO:0000313" key="3">
    <source>
        <dbReference type="Proteomes" id="UP000305511"/>
    </source>
</evidence>
<reference evidence="2 3" key="1">
    <citation type="submission" date="2019-02" db="EMBL/GenBank/DDBJ databases">
        <title>Bacteria dissemination in different level of health care in South Africa: the effectiveness of infections prevention and control.</title>
        <authorList>
            <person name="Shobo C."/>
            <person name="Amoako D.G."/>
            <person name="Allam M."/>
            <person name="Ismail A."/>
            <person name="Bester L.A."/>
            <person name="Essack S.Y."/>
        </authorList>
    </citation>
    <scope>NUCLEOTIDE SEQUENCE [LARGE SCALE GENOMIC DNA]</scope>
    <source>
        <strain evidence="2 3">2SIL2</strain>
    </source>
</reference>
<feature type="transmembrane region" description="Helical" evidence="1">
    <location>
        <begin position="104"/>
        <end position="123"/>
    </location>
</feature>
<feature type="transmembrane region" description="Helical" evidence="1">
    <location>
        <begin position="154"/>
        <end position="174"/>
    </location>
</feature>
<evidence type="ECO:0000256" key="1">
    <source>
        <dbReference type="SAM" id="Phobius"/>
    </source>
</evidence>
<keyword evidence="1" id="KW-0812">Transmembrane</keyword>
<organism evidence="2 3">
    <name type="scientific">Enterococcus faecalis</name>
    <name type="common">Streptococcus faecalis</name>
    <dbReference type="NCBI Taxonomy" id="1351"/>
    <lineage>
        <taxon>Bacteria</taxon>
        <taxon>Bacillati</taxon>
        <taxon>Bacillota</taxon>
        <taxon>Bacilli</taxon>
        <taxon>Lactobacillales</taxon>
        <taxon>Enterococcaceae</taxon>
        <taxon>Enterococcus</taxon>
    </lineage>
</organism>
<feature type="transmembrane region" description="Helical" evidence="1">
    <location>
        <begin position="67"/>
        <end position="84"/>
    </location>
</feature>